<dbReference type="EMBL" id="LRXL01000012">
    <property type="protein sequence ID" value="OAB81553.1"/>
    <property type="molecule type" value="Genomic_DNA"/>
</dbReference>
<gene>
    <name evidence="2" type="ORF">ULVI_01665</name>
</gene>
<organism evidence="2 3">
    <name type="scientific">Cochleicola gelatinilyticus</name>
    <dbReference type="NCBI Taxonomy" id="1763537"/>
    <lineage>
        <taxon>Bacteria</taxon>
        <taxon>Pseudomonadati</taxon>
        <taxon>Bacteroidota</taxon>
        <taxon>Flavobacteriia</taxon>
        <taxon>Flavobacteriales</taxon>
        <taxon>Flavobacteriaceae</taxon>
        <taxon>Cochleicola</taxon>
    </lineage>
</organism>
<dbReference type="AlphaFoldDB" id="A0A167KA73"/>
<reference evidence="2 3" key="1">
    <citation type="submission" date="2016-02" db="EMBL/GenBank/DDBJ databases">
        <title>Ulvibacter sp. LPB0005, isolated from Thais luteostoma.</title>
        <authorList>
            <person name="Shin S.-K."/>
            <person name="Yi H."/>
        </authorList>
    </citation>
    <scope>NUCLEOTIDE SEQUENCE [LARGE SCALE GENOMIC DNA]</scope>
    <source>
        <strain evidence="2 3">LPB0005</strain>
    </source>
</reference>
<protein>
    <submittedName>
        <fullName evidence="2">Uncharacterized protein</fullName>
    </submittedName>
</protein>
<name>A0A167KA73_9FLAO</name>
<keyword evidence="1" id="KW-0812">Transmembrane</keyword>
<feature type="transmembrane region" description="Helical" evidence="1">
    <location>
        <begin position="80"/>
        <end position="97"/>
    </location>
</feature>
<evidence type="ECO:0000313" key="2">
    <source>
        <dbReference type="EMBL" id="OAB81553.1"/>
    </source>
</evidence>
<dbReference type="RefSeq" id="WP_068588927.1">
    <property type="nucleotide sequence ID" value="NZ_LRXL01000012.1"/>
</dbReference>
<comment type="caution">
    <text evidence="2">The sequence shown here is derived from an EMBL/GenBank/DDBJ whole genome shotgun (WGS) entry which is preliminary data.</text>
</comment>
<sequence>MIEKLHKNKYDFLRMILGIIFLGYSVFSIFNIISYTEYAYDVLNKHIPNDILITVGASFIPFLAFFSGLQLLLNTSVRRSIQLALIIVSVLAIATLVGQLYPLSIGCGLVLIGLAELGRKFSQNRKNRSELN</sequence>
<keyword evidence="1" id="KW-1133">Transmembrane helix</keyword>
<keyword evidence="1" id="KW-0472">Membrane</keyword>
<feature type="transmembrane region" description="Helical" evidence="1">
    <location>
        <begin position="53"/>
        <end position="73"/>
    </location>
</feature>
<dbReference type="Proteomes" id="UP000077013">
    <property type="component" value="Unassembled WGS sequence"/>
</dbReference>
<proteinExistence type="predicted"/>
<evidence type="ECO:0000313" key="3">
    <source>
        <dbReference type="Proteomes" id="UP000077013"/>
    </source>
</evidence>
<evidence type="ECO:0000256" key="1">
    <source>
        <dbReference type="SAM" id="Phobius"/>
    </source>
</evidence>
<feature type="transmembrane region" description="Helical" evidence="1">
    <location>
        <begin position="12"/>
        <end position="33"/>
    </location>
</feature>
<accession>A0A167KA73</accession>
<feature type="transmembrane region" description="Helical" evidence="1">
    <location>
        <begin position="103"/>
        <end position="119"/>
    </location>
</feature>
<keyword evidence="3" id="KW-1185">Reference proteome</keyword>